<dbReference type="EMBL" id="QOIP01000009">
    <property type="protein sequence ID" value="RLU18429.1"/>
    <property type="molecule type" value="Genomic_DNA"/>
</dbReference>
<name>A0A3L8DEW1_OOCBI</name>
<dbReference type="AlphaFoldDB" id="A0A3L8DEW1"/>
<keyword evidence="1" id="KW-0812">Transmembrane</keyword>
<feature type="transmembrane region" description="Helical" evidence="1">
    <location>
        <begin position="147"/>
        <end position="164"/>
    </location>
</feature>
<dbReference type="OrthoDB" id="10072397at2759"/>
<evidence type="ECO:0000313" key="2">
    <source>
        <dbReference type="EMBL" id="RLU18429.1"/>
    </source>
</evidence>
<sequence>MLLSTEKLSVNWYRLWVKRNEKWFENFGDAMNEAEELHSFFGTAKSRVHVAGHIAAISNIEQHQETQKEKRIIYAIQNFVEKIVESLVDGVDDTPIDQLYRNSAYDRFLDEYRPPLIIALTGLTTCLEASLISVVEERRDSELTEEMLMLIGGLIVAYFIYIFIARKNDKTSTDPALAHAALREIVERAMEEARKLPELDASVDATHLREGRAIADHSYEDLLATAILNKVIDKFQKERVDSNSNVLHDSLAKYTINSLTKIEDCTEENKAFNEMKNIMNEQLRKPNNFQEMIKLPKEPKR</sequence>
<protein>
    <submittedName>
        <fullName evidence="2">Uncharacterized protein</fullName>
    </submittedName>
</protein>
<keyword evidence="1" id="KW-1133">Transmembrane helix</keyword>
<keyword evidence="1" id="KW-0472">Membrane</keyword>
<proteinExistence type="predicted"/>
<dbReference type="Proteomes" id="UP000279307">
    <property type="component" value="Chromosome 9"/>
</dbReference>
<reference evidence="2" key="2">
    <citation type="submission" date="2018-07" db="EMBL/GenBank/DDBJ databases">
        <authorList>
            <person name="Mckenzie S.K."/>
            <person name="Kronauer D.J.C."/>
        </authorList>
    </citation>
    <scope>NUCLEOTIDE SEQUENCE</scope>
    <source>
        <strain evidence="2">Clonal line C1</strain>
    </source>
</reference>
<evidence type="ECO:0000256" key="1">
    <source>
        <dbReference type="SAM" id="Phobius"/>
    </source>
</evidence>
<accession>A0A3L8DEW1</accession>
<comment type="caution">
    <text evidence="2">The sequence shown here is derived from an EMBL/GenBank/DDBJ whole genome shotgun (WGS) entry which is preliminary data.</text>
</comment>
<organism evidence="2">
    <name type="scientific">Ooceraea biroi</name>
    <name type="common">Clonal raider ant</name>
    <name type="synonym">Cerapachys biroi</name>
    <dbReference type="NCBI Taxonomy" id="2015173"/>
    <lineage>
        <taxon>Eukaryota</taxon>
        <taxon>Metazoa</taxon>
        <taxon>Ecdysozoa</taxon>
        <taxon>Arthropoda</taxon>
        <taxon>Hexapoda</taxon>
        <taxon>Insecta</taxon>
        <taxon>Pterygota</taxon>
        <taxon>Neoptera</taxon>
        <taxon>Endopterygota</taxon>
        <taxon>Hymenoptera</taxon>
        <taxon>Apocrita</taxon>
        <taxon>Aculeata</taxon>
        <taxon>Formicoidea</taxon>
        <taxon>Formicidae</taxon>
        <taxon>Dorylinae</taxon>
        <taxon>Ooceraea</taxon>
    </lineage>
</organism>
<gene>
    <name evidence="2" type="ORF">DMN91_008786</name>
</gene>
<reference evidence="2" key="1">
    <citation type="journal article" date="2018" name="Genome Res.">
        <title>The genomic architecture and molecular evolution of ant odorant receptors.</title>
        <authorList>
            <person name="McKenzie S.K."/>
            <person name="Kronauer D.J.C."/>
        </authorList>
    </citation>
    <scope>NUCLEOTIDE SEQUENCE [LARGE SCALE GENOMIC DNA]</scope>
    <source>
        <strain evidence="2">Clonal line C1</strain>
    </source>
</reference>